<feature type="compositionally biased region" description="Polar residues" evidence="1">
    <location>
        <begin position="411"/>
        <end position="428"/>
    </location>
</feature>
<organism evidence="2 3">
    <name type="scientific">Daphnia pulex</name>
    <name type="common">Water flea</name>
    <dbReference type="NCBI Taxonomy" id="6669"/>
    <lineage>
        <taxon>Eukaryota</taxon>
        <taxon>Metazoa</taxon>
        <taxon>Ecdysozoa</taxon>
        <taxon>Arthropoda</taxon>
        <taxon>Crustacea</taxon>
        <taxon>Branchiopoda</taxon>
        <taxon>Diplostraca</taxon>
        <taxon>Cladocera</taxon>
        <taxon>Anomopoda</taxon>
        <taxon>Daphniidae</taxon>
        <taxon>Daphnia</taxon>
    </lineage>
</organism>
<proteinExistence type="predicted"/>
<reference evidence="2 3" key="1">
    <citation type="journal article" date="2011" name="Science">
        <title>The ecoresponsive genome of Daphnia pulex.</title>
        <authorList>
            <person name="Colbourne J.K."/>
            <person name="Pfrender M.E."/>
            <person name="Gilbert D."/>
            <person name="Thomas W.K."/>
            <person name="Tucker A."/>
            <person name="Oakley T.H."/>
            <person name="Tokishita S."/>
            <person name="Aerts A."/>
            <person name="Arnold G.J."/>
            <person name="Basu M.K."/>
            <person name="Bauer D.J."/>
            <person name="Caceres C.E."/>
            <person name="Carmel L."/>
            <person name="Casola C."/>
            <person name="Choi J.H."/>
            <person name="Detter J.C."/>
            <person name="Dong Q."/>
            <person name="Dusheyko S."/>
            <person name="Eads B.D."/>
            <person name="Frohlich T."/>
            <person name="Geiler-Samerotte K.A."/>
            <person name="Gerlach D."/>
            <person name="Hatcher P."/>
            <person name="Jogdeo S."/>
            <person name="Krijgsveld J."/>
            <person name="Kriventseva E.V."/>
            <person name="Kultz D."/>
            <person name="Laforsch C."/>
            <person name="Lindquist E."/>
            <person name="Lopez J."/>
            <person name="Manak J.R."/>
            <person name="Muller J."/>
            <person name="Pangilinan J."/>
            <person name="Patwardhan R.P."/>
            <person name="Pitluck S."/>
            <person name="Pritham E.J."/>
            <person name="Rechtsteiner A."/>
            <person name="Rho M."/>
            <person name="Rogozin I.B."/>
            <person name="Sakarya O."/>
            <person name="Salamov A."/>
            <person name="Schaack S."/>
            <person name="Shapiro H."/>
            <person name="Shiga Y."/>
            <person name="Skalitzky C."/>
            <person name="Smith Z."/>
            <person name="Souvorov A."/>
            <person name="Sung W."/>
            <person name="Tang Z."/>
            <person name="Tsuchiya D."/>
            <person name="Tu H."/>
            <person name="Vos H."/>
            <person name="Wang M."/>
            <person name="Wolf Y.I."/>
            <person name="Yamagata H."/>
            <person name="Yamada T."/>
            <person name="Ye Y."/>
            <person name="Shaw J.R."/>
            <person name="Andrews J."/>
            <person name="Crease T.J."/>
            <person name="Tang H."/>
            <person name="Lucas S.M."/>
            <person name="Robertson H.M."/>
            <person name="Bork P."/>
            <person name="Koonin E.V."/>
            <person name="Zdobnov E.M."/>
            <person name="Grigoriev I.V."/>
            <person name="Lynch M."/>
            <person name="Boore J.L."/>
        </authorList>
    </citation>
    <scope>NUCLEOTIDE SEQUENCE [LARGE SCALE GENOMIC DNA]</scope>
</reference>
<evidence type="ECO:0000313" key="3">
    <source>
        <dbReference type="Proteomes" id="UP000000305"/>
    </source>
</evidence>
<dbReference type="HOGENOM" id="CLU_572749_0_0_1"/>
<gene>
    <name evidence="2" type="ORF">DAPPUDRAFT_112194</name>
</gene>
<feature type="region of interest" description="Disordered" evidence="1">
    <location>
        <begin position="1"/>
        <end position="73"/>
    </location>
</feature>
<dbReference type="AlphaFoldDB" id="E9HB93"/>
<dbReference type="InParanoid" id="E9HB93"/>
<dbReference type="KEGG" id="dpx:DAPPUDRAFT_112194"/>
<sequence length="477" mass="53773">MAVKQKAKRKEKKKARADPAKAPTTEPIDITPAHADINPPSPVGVPLPHPEERISSDETFTLPPEQRSQHCRATKNCVRGHHFYRRGHLPDTTNNCPRPPPSPVSRRSSGEPHTLQREHQQPPTTADAVHTPRVTPLRQRHESPLHCSRRAEGSNTHFQPHTNTPPSRVSHNNTQNGRSPPLTSLHAASTRLATAQTAALIPATDHSRSSSHHRRSGQPSRPGQRYRSQRARHTSPSSRHHGKHRSRSSHRRRKRPDDKTEEQLKLLDIGLTLTIDQAISKARTCETSKLLAEQLTTEGIKPKSTYKKTEVRQSPQQQQPQQQKRMHQTSQPEPLVTSLASKFAPQAIIAQPETRRAGNSTLLDTSEPSVTPKPKWQPSMSIKCPPPKTTASQFQSRPEENQPQRYAHYQTLDQPLTPSHRLSTTANSRRTTRRRHTHRDETDNHIKSLGSFEAQVPEKPTTDRPDLFSQPSTSWKT</sequence>
<feature type="compositionally biased region" description="Basic residues" evidence="1">
    <location>
        <begin position="227"/>
        <end position="254"/>
    </location>
</feature>
<feature type="region of interest" description="Disordered" evidence="1">
    <location>
        <begin position="349"/>
        <end position="477"/>
    </location>
</feature>
<name>E9HB93_DAPPU</name>
<feature type="compositionally biased region" description="Basic residues" evidence="1">
    <location>
        <begin position="1"/>
        <end position="15"/>
    </location>
</feature>
<feature type="compositionally biased region" description="Basic and acidic residues" evidence="1">
    <location>
        <begin position="108"/>
        <end position="120"/>
    </location>
</feature>
<feature type="compositionally biased region" description="Polar residues" evidence="1">
    <location>
        <begin position="153"/>
        <end position="182"/>
    </location>
</feature>
<feature type="compositionally biased region" description="Polar residues" evidence="1">
    <location>
        <begin position="357"/>
        <end position="369"/>
    </location>
</feature>
<feature type="compositionally biased region" description="Low complexity" evidence="1">
    <location>
        <begin position="313"/>
        <end position="323"/>
    </location>
</feature>
<feature type="compositionally biased region" description="Basic and acidic residues" evidence="1">
    <location>
        <begin position="139"/>
        <end position="152"/>
    </location>
</feature>
<feature type="compositionally biased region" description="Pro residues" evidence="1">
    <location>
        <begin position="39"/>
        <end position="48"/>
    </location>
</feature>
<dbReference type="Proteomes" id="UP000000305">
    <property type="component" value="Unassembled WGS sequence"/>
</dbReference>
<feature type="region of interest" description="Disordered" evidence="1">
    <location>
        <begin position="301"/>
        <end position="335"/>
    </location>
</feature>
<protein>
    <submittedName>
        <fullName evidence="2">Uncharacterized protein</fullName>
    </submittedName>
</protein>
<accession>E9HB93</accession>
<evidence type="ECO:0000256" key="1">
    <source>
        <dbReference type="SAM" id="MobiDB-lite"/>
    </source>
</evidence>
<keyword evidence="3" id="KW-1185">Reference proteome</keyword>
<feature type="region of interest" description="Disordered" evidence="1">
    <location>
        <begin position="85"/>
        <end position="183"/>
    </location>
</feature>
<feature type="region of interest" description="Disordered" evidence="1">
    <location>
        <begin position="201"/>
        <end position="261"/>
    </location>
</feature>
<evidence type="ECO:0000313" key="2">
    <source>
        <dbReference type="EMBL" id="EFX70989.1"/>
    </source>
</evidence>
<dbReference type="EMBL" id="GL732615">
    <property type="protein sequence ID" value="EFX70989.1"/>
    <property type="molecule type" value="Genomic_DNA"/>
</dbReference>